<proteinExistence type="inferred from homology"/>
<evidence type="ECO:0000256" key="3">
    <source>
        <dbReference type="ARBA" id="ARBA00023002"/>
    </source>
</evidence>
<dbReference type="Gene3D" id="3.40.50.720">
    <property type="entry name" value="NAD(P)-binding Rossmann-like Domain"/>
    <property type="match status" value="1"/>
</dbReference>
<organism evidence="5 6">
    <name type="scientific">Papiliotrema laurentii</name>
    <name type="common">Cryptococcus laurentii</name>
    <dbReference type="NCBI Taxonomy" id="5418"/>
    <lineage>
        <taxon>Eukaryota</taxon>
        <taxon>Fungi</taxon>
        <taxon>Dikarya</taxon>
        <taxon>Basidiomycota</taxon>
        <taxon>Agaricomycotina</taxon>
        <taxon>Tremellomycetes</taxon>
        <taxon>Tremellales</taxon>
        <taxon>Rhynchogastremaceae</taxon>
        <taxon>Papiliotrema</taxon>
    </lineage>
</organism>
<comment type="caution">
    <text evidence="5">The sequence shown here is derived from an EMBL/GenBank/DDBJ whole genome shotgun (WGS) entry which is preliminary data.</text>
</comment>
<evidence type="ECO:0000313" key="6">
    <source>
        <dbReference type="Proteomes" id="UP001182556"/>
    </source>
</evidence>
<dbReference type="InterPro" id="IPR020904">
    <property type="entry name" value="Sc_DH/Rdtase_CS"/>
</dbReference>
<keyword evidence="2" id="KW-0521">NADP</keyword>
<name>A0AAD9FXG3_PAPLA</name>
<dbReference type="Pfam" id="PF00106">
    <property type="entry name" value="adh_short"/>
    <property type="match status" value="1"/>
</dbReference>
<gene>
    <name evidence="5" type="ORF">DB88DRAFT_62614</name>
</gene>
<sequence>MSSSSHALANSVFGTEALSIPKLYDVSGWVAVVTGGGTGLGLTTAAALAQNGAKVYITGRRLGPLIEARDKASPKDGRGSIVPVQADVSTKEGILKLRAEVEKNDQWINLLVNNHGVSLTPPNIDGVEQTPEALSEEMFNNESFDSWADTYRINVSSYYFTASAFLPLLAKAQTLGGAPEPGNIINIASISGICLTSQRGQFSYNSSKAATRQLTQMLSTELTRRGVLVRVNAISPGYFPSGMSVKEYSDALGEEHYKRQYGIPFGRPGTARDYAQCILALACNQYQTGSEIVIDGGWLRTQAF</sequence>
<dbReference type="Proteomes" id="UP001182556">
    <property type="component" value="Unassembled WGS sequence"/>
</dbReference>
<dbReference type="PANTHER" id="PTHR43618:SF4">
    <property type="entry name" value="SHORT CHAIN DEHYDROGENASE_REDUCTASE FAMILY (AFU_ORTHOLOGUE AFUA_7G04540)"/>
    <property type="match status" value="1"/>
</dbReference>
<accession>A0AAD9FXG3</accession>
<dbReference type="InterPro" id="IPR052178">
    <property type="entry name" value="Sec_Metab_Biosynth_SDR"/>
</dbReference>
<dbReference type="PANTHER" id="PTHR43618">
    <property type="entry name" value="7-ALPHA-HYDROXYSTEROID DEHYDROGENASE"/>
    <property type="match status" value="1"/>
</dbReference>
<evidence type="ECO:0000313" key="5">
    <source>
        <dbReference type="EMBL" id="KAK1928050.1"/>
    </source>
</evidence>
<protein>
    <submittedName>
        <fullName evidence="5">Uncharacterized protein</fullName>
    </submittedName>
</protein>
<dbReference type="InterPro" id="IPR002347">
    <property type="entry name" value="SDR_fam"/>
</dbReference>
<dbReference type="InterPro" id="IPR036291">
    <property type="entry name" value="NAD(P)-bd_dom_sf"/>
</dbReference>
<dbReference type="SUPFAM" id="SSF51735">
    <property type="entry name" value="NAD(P)-binding Rossmann-fold domains"/>
    <property type="match status" value="1"/>
</dbReference>
<comment type="similarity">
    <text evidence="1 4">Belongs to the short-chain dehydrogenases/reductases (SDR) family.</text>
</comment>
<dbReference type="PRINTS" id="PR00080">
    <property type="entry name" value="SDRFAMILY"/>
</dbReference>
<reference evidence="5" key="1">
    <citation type="submission" date="2023-02" db="EMBL/GenBank/DDBJ databases">
        <title>Identification and recombinant expression of a fungal hydrolase from Papiliotrema laurentii that hydrolyzes apple cutin and clears colloidal polyester polyurethane.</title>
        <authorList>
            <consortium name="DOE Joint Genome Institute"/>
            <person name="Roman V.A."/>
            <person name="Bojanowski C."/>
            <person name="Crable B.R."/>
            <person name="Wagner D.N."/>
            <person name="Hung C.S."/>
            <person name="Nadeau L.J."/>
            <person name="Schratz L."/>
            <person name="Haridas S."/>
            <person name="Pangilinan J."/>
            <person name="Lipzen A."/>
            <person name="Na H."/>
            <person name="Yan M."/>
            <person name="Ng V."/>
            <person name="Grigoriev I.V."/>
            <person name="Spatafora J.W."/>
            <person name="Barlow D."/>
            <person name="Biffinger J."/>
            <person name="Kelley-Loughnane N."/>
            <person name="Varaljay V.A."/>
            <person name="Crookes-Goodson W.J."/>
        </authorList>
    </citation>
    <scope>NUCLEOTIDE SEQUENCE</scope>
    <source>
        <strain evidence="5">5307AH</strain>
    </source>
</reference>
<dbReference type="AlphaFoldDB" id="A0AAD9FXG3"/>
<evidence type="ECO:0000256" key="4">
    <source>
        <dbReference type="RuleBase" id="RU000363"/>
    </source>
</evidence>
<evidence type="ECO:0000256" key="1">
    <source>
        <dbReference type="ARBA" id="ARBA00006484"/>
    </source>
</evidence>
<keyword evidence="3" id="KW-0560">Oxidoreductase</keyword>
<dbReference type="PROSITE" id="PS00061">
    <property type="entry name" value="ADH_SHORT"/>
    <property type="match status" value="1"/>
</dbReference>
<dbReference type="GO" id="GO:0016491">
    <property type="term" value="F:oxidoreductase activity"/>
    <property type="evidence" value="ECO:0007669"/>
    <property type="project" value="UniProtKB-KW"/>
</dbReference>
<keyword evidence="6" id="KW-1185">Reference proteome</keyword>
<dbReference type="EMBL" id="JAODAN010000001">
    <property type="protein sequence ID" value="KAK1928050.1"/>
    <property type="molecule type" value="Genomic_DNA"/>
</dbReference>
<dbReference type="PRINTS" id="PR00081">
    <property type="entry name" value="GDHRDH"/>
</dbReference>
<evidence type="ECO:0000256" key="2">
    <source>
        <dbReference type="ARBA" id="ARBA00022857"/>
    </source>
</evidence>